<dbReference type="HOGENOM" id="CLU_1015632_0_0_1"/>
<dbReference type="InterPro" id="IPR054505">
    <property type="entry name" value="Myb_DNA-bind_8"/>
</dbReference>
<evidence type="ECO:0000256" key="1">
    <source>
        <dbReference type="SAM" id="MobiDB-lite"/>
    </source>
</evidence>
<evidence type="ECO:0000313" key="4">
    <source>
        <dbReference type="Proteomes" id="UP000054266"/>
    </source>
</evidence>
<keyword evidence="4" id="KW-1185">Reference proteome</keyword>
<evidence type="ECO:0000259" key="2">
    <source>
        <dbReference type="Pfam" id="PF22980"/>
    </source>
</evidence>
<feature type="region of interest" description="Disordered" evidence="1">
    <location>
        <begin position="67"/>
        <end position="113"/>
    </location>
</feature>
<evidence type="ECO:0000313" key="3">
    <source>
        <dbReference type="EMBL" id="KIW68072.1"/>
    </source>
</evidence>
<feature type="region of interest" description="Disordered" evidence="1">
    <location>
        <begin position="232"/>
        <end position="274"/>
    </location>
</feature>
<proteinExistence type="predicted"/>
<dbReference type="AlphaFoldDB" id="A0A0D2E171"/>
<reference evidence="3 4" key="1">
    <citation type="submission" date="2015-01" db="EMBL/GenBank/DDBJ databases">
        <title>The Genome Sequence of Capronia semiimmersa CBS27337.</title>
        <authorList>
            <consortium name="The Broad Institute Genomics Platform"/>
            <person name="Cuomo C."/>
            <person name="de Hoog S."/>
            <person name="Gorbushina A."/>
            <person name="Stielow B."/>
            <person name="Teixiera M."/>
            <person name="Abouelleil A."/>
            <person name="Chapman S.B."/>
            <person name="Priest M."/>
            <person name="Young S.K."/>
            <person name="Wortman J."/>
            <person name="Nusbaum C."/>
            <person name="Birren B."/>
        </authorList>
    </citation>
    <scope>NUCLEOTIDE SEQUENCE [LARGE SCALE GENOMIC DNA]</scope>
    <source>
        <strain evidence="3 4">CBS 27337</strain>
    </source>
</reference>
<organism evidence="3 4">
    <name type="scientific">Phialophora macrospora</name>
    <dbReference type="NCBI Taxonomy" id="1851006"/>
    <lineage>
        <taxon>Eukaryota</taxon>
        <taxon>Fungi</taxon>
        <taxon>Dikarya</taxon>
        <taxon>Ascomycota</taxon>
        <taxon>Pezizomycotina</taxon>
        <taxon>Eurotiomycetes</taxon>
        <taxon>Chaetothyriomycetidae</taxon>
        <taxon>Chaetothyriales</taxon>
        <taxon>Herpotrichiellaceae</taxon>
        <taxon>Phialophora</taxon>
    </lineage>
</organism>
<gene>
    <name evidence="3" type="ORF">PV04_04041</name>
</gene>
<dbReference type="Pfam" id="PF22980">
    <property type="entry name" value="Myb_DNA-bind_8"/>
    <property type="match status" value="1"/>
</dbReference>
<feature type="compositionally biased region" description="Basic and acidic residues" evidence="1">
    <location>
        <begin position="253"/>
        <end position="274"/>
    </location>
</feature>
<accession>A0A0D2E171</accession>
<protein>
    <recommendedName>
        <fullName evidence="2">Myb-like DNA-binding domain-containing protein</fullName>
    </recommendedName>
</protein>
<dbReference type="STRING" id="5601.A0A0D2E171"/>
<dbReference type="EMBL" id="KN846958">
    <property type="protein sequence ID" value="KIW68072.1"/>
    <property type="molecule type" value="Genomic_DNA"/>
</dbReference>
<feature type="domain" description="Myb-like DNA-binding" evidence="2">
    <location>
        <begin position="6"/>
        <end position="54"/>
    </location>
</feature>
<dbReference type="Proteomes" id="UP000054266">
    <property type="component" value="Unassembled WGS sequence"/>
</dbReference>
<name>A0A0D2E171_9EURO</name>
<sequence>MSRATSDDQLRFLLSCVKHSNNGRVDFVEVARECGVVSKGAAAKRYERLLKANGISSGAPNAAAAAATSVAAPKPIKRRASEKSSAKKRKLGSNDSPATEGDDKRLKSSTNAAQETVGSVAMKVEAGNDVHQHGIPGGMSHGPGVPSMFVGRPPHSAHGPLPPYPMQQRLGFLGFPSYGHQVVHDVPVYPPFAPTNFREPWMPMVAPDNGFEEYINQDAFPQQYQIGQPPLQMEPLPLRIPPRPQSVVPMEQPEERRAEDEDATKPDDRVVVVD</sequence>